<keyword evidence="5" id="KW-1185">Reference proteome</keyword>
<reference evidence="4" key="3">
    <citation type="submission" date="2018-04" db="EMBL/GenBank/DDBJ databases">
        <authorList>
            <person name="Go L.Y."/>
            <person name="Mitchell J.A."/>
        </authorList>
    </citation>
    <scope>NUCLEOTIDE SEQUENCE</scope>
    <source>
        <strain evidence="4">BSAS1 3</strain>
    </source>
</reference>
<protein>
    <submittedName>
        <fullName evidence="3">Class I SAM-dependent methyltransferase</fullName>
    </submittedName>
    <submittedName>
        <fullName evidence="4">Putative nucleic acid methyltransferase</fullName>
    </submittedName>
</protein>
<keyword evidence="3" id="KW-0808">Transferase</keyword>
<dbReference type="KEGG" id="bths:CNY62_09275"/>
<dbReference type="EMBL" id="CP023483">
    <property type="protein sequence ID" value="ATF26567.1"/>
    <property type="molecule type" value="Genomic_DNA"/>
</dbReference>
<reference evidence="3 5" key="1">
    <citation type="submission" date="2017-09" db="EMBL/GenBank/DDBJ databases">
        <title>Complete Genome Sequences of Two Strains of the Meat Spoilage Bacterium Brochothrix thermosphacta Isolated from Ground Chicken.</title>
        <authorList>
            <person name="Paoli G.C."/>
            <person name="Wijey C."/>
            <person name="Chen C.-Y."/>
            <person name="Nguyen L."/>
            <person name="Yan X."/>
            <person name="Irwin P.L."/>
        </authorList>
    </citation>
    <scope>NUCLEOTIDE SEQUENCE [LARGE SCALE GENOMIC DNA]</scope>
    <source>
        <strain evidence="3 5">BI</strain>
    </source>
</reference>
<dbReference type="SUPFAM" id="SSF53335">
    <property type="entry name" value="S-adenosyl-L-methionine-dependent methyltransferases"/>
    <property type="match status" value="1"/>
</dbReference>
<dbReference type="Pfam" id="PF21106">
    <property type="entry name" value="YtxK_like"/>
    <property type="match status" value="1"/>
</dbReference>
<dbReference type="AlphaFoldDB" id="A0A1D2LXR1"/>
<dbReference type="OrthoDB" id="9788159at2"/>
<dbReference type="GO" id="GO:0003677">
    <property type="term" value="F:DNA binding"/>
    <property type="evidence" value="ECO:0007669"/>
    <property type="project" value="InterPro"/>
</dbReference>
<accession>A0A1D2LXR1</accession>
<evidence type="ECO:0000259" key="2">
    <source>
        <dbReference type="Pfam" id="PF21106"/>
    </source>
</evidence>
<dbReference type="Pfam" id="PF02384">
    <property type="entry name" value="N6_Mtase"/>
    <property type="match status" value="1"/>
</dbReference>
<evidence type="ECO:0000259" key="1">
    <source>
        <dbReference type="Pfam" id="PF02384"/>
    </source>
</evidence>
<dbReference type="PANTHER" id="PTHR41313">
    <property type="entry name" value="ADENINE-SPECIFIC METHYLTRANSFERASE"/>
    <property type="match status" value="1"/>
</dbReference>
<gene>
    <name evidence="4" type="ORF">BTBSAS_10280</name>
    <name evidence="3" type="ORF">CNY62_09275</name>
</gene>
<keyword evidence="3" id="KW-0489">Methyltransferase</keyword>
<dbReference type="Proteomes" id="UP000243591">
    <property type="component" value="Chromosome"/>
</dbReference>
<dbReference type="Gene3D" id="1.10.150.470">
    <property type="match status" value="1"/>
</dbReference>
<evidence type="ECO:0000313" key="3">
    <source>
        <dbReference type="EMBL" id="ATF26567.1"/>
    </source>
</evidence>
<proteinExistence type="predicted"/>
<organism evidence="3 5">
    <name type="scientific">Brochothrix thermosphacta</name>
    <name type="common">Microbacterium thermosphactum</name>
    <dbReference type="NCBI Taxonomy" id="2756"/>
    <lineage>
        <taxon>Bacteria</taxon>
        <taxon>Bacillati</taxon>
        <taxon>Bacillota</taxon>
        <taxon>Bacilli</taxon>
        <taxon>Bacillales</taxon>
        <taxon>Listeriaceae</taxon>
        <taxon>Brochothrix</taxon>
    </lineage>
</organism>
<dbReference type="PRINTS" id="PR00507">
    <property type="entry name" value="N12N6MTFRASE"/>
</dbReference>
<dbReference type="PANTHER" id="PTHR41313:SF1">
    <property type="entry name" value="DNA METHYLASE ADENINE-SPECIFIC DOMAIN-CONTAINING PROTEIN"/>
    <property type="match status" value="1"/>
</dbReference>
<dbReference type="CDD" id="cd02440">
    <property type="entry name" value="AdoMet_MTases"/>
    <property type="match status" value="1"/>
</dbReference>
<evidence type="ECO:0000313" key="6">
    <source>
        <dbReference type="Proteomes" id="UP000270190"/>
    </source>
</evidence>
<dbReference type="STRING" id="2756.BFR44_08125"/>
<dbReference type="Gene3D" id="3.40.50.150">
    <property type="entry name" value="Vaccinia Virus protein VP39"/>
    <property type="match status" value="1"/>
</dbReference>
<dbReference type="RefSeq" id="WP_069126531.1">
    <property type="nucleotide sequence ID" value="NZ_CBCPKC010000003.1"/>
</dbReference>
<evidence type="ECO:0000313" key="5">
    <source>
        <dbReference type="Proteomes" id="UP000243591"/>
    </source>
</evidence>
<dbReference type="GO" id="GO:0008170">
    <property type="term" value="F:N-methyltransferase activity"/>
    <property type="evidence" value="ECO:0007669"/>
    <property type="project" value="InterPro"/>
</dbReference>
<feature type="domain" description="YtxK-like N-terminal helical" evidence="2">
    <location>
        <begin position="8"/>
        <end position="87"/>
    </location>
</feature>
<feature type="domain" description="DNA methylase adenine-specific" evidence="1">
    <location>
        <begin position="95"/>
        <end position="314"/>
    </location>
</feature>
<dbReference type="InterPro" id="IPR048375">
    <property type="entry name" value="YtxK-like_N"/>
</dbReference>
<dbReference type="GO" id="GO:0032259">
    <property type="term" value="P:methylation"/>
    <property type="evidence" value="ECO:0007669"/>
    <property type="project" value="UniProtKB-KW"/>
</dbReference>
<dbReference type="InterPro" id="IPR029063">
    <property type="entry name" value="SAM-dependent_MTases_sf"/>
</dbReference>
<evidence type="ECO:0000313" key="4">
    <source>
        <dbReference type="EMBL" id="SPP26117.1"/>
    </source>
</evidence>
<dbReference type="EMBL" id="OUNC01000001">
    <property type="protein sequence ID" value="SPP26117.1"/>
    <property type="molecule type" value="Genomic_DNA"/>
</dbReference>
<name>A0A1D2LXR1_BROTH</name>
<sequence length="330" mass="37215">MSKDIQFEALFEQLDQAIEPLKKAEGITYLEAVYQTAENIFEHKVLQENMNPELSQKLLEQYNNIQLEEVPAEVIRRAYQLVLLKGLREDEIQTNHQMTPDSIGFIMGYLVDKFTANTKDVTIFDPAVGTGNLLMTVHNQMKERESISMTGVEVDDLLVSLSYAGANLQHTPMRLIHQDGLSNLLIDPVDAVVSDLPIGYYPNDEGAKNFELRQDEGHSFAHLLFVEQAFNYLKSGGHAVLLLPSNILAGEVGKQLNAYVQQNGSLEMVLQLPDSLFKQKEAVKSIVVFRKKSEEVQPAKDVLISQLPNLSDAKKMLAIIKKLEEWFKNN</sequence>
<dbReference type="Proteomes" id="UP000270190">
    <property type="component" value="Unassembled WGS sequence"/>
</dbReference>
<dbReference type="InterPro" id="IPR003356">
    <property type="entry name" value="DNA_methylase_A-5"/>
</dbReference>
<reference evidence="6" key="2">
    <citation type="submission" date="2018-04" db="EMBL/GenBank/DDBJ databases">
        <authorList>
            <person name="Illikoud N."/>
        </authorList>
    </citation>
    <scope>NUCLEOTIDE SEQUENCE [LARGE SCALE GENOMIC DNA]</scope>
</reference>
<dbReference type="PIRSF" id="PIRSF026567">
    <property type="entry name" value="Adenine_mtase_bact_prd"/>
    <property type="match status" value="1"/>
</dbReference>
<dbReference type="InterPro" id="IPR016843">
    <property type="entry name" value="S-AdoMet-dep_Ade-MeTrfase_prd"/>
</dbReference>
<dbReference type="InterPro" id="IPR052933">
    <property type="entry name" value="DNA_Protect_Modify"/>
</dbReference>